<comment type="caution">
    <text evidence="3">The sequence shown here is derived from an EMBL/GenBank/DDBJ whole genome shotgun (WGS) entry which is preliminary data.</text>
</comment>
<evidence type="ECO:0000256" key="2">
    <source>
        <dbReference type="SAM" id="Phobius"/>
    </source>
</evidence>
<protein>
    <submittedName>
        <fullName evidence="3">Uncharacterized protein</fullName>
    </submittedName>
</protein>
<dbReference type="RefSeq" id="WP_008330792.1">
    <property type="nucleotide sequence ID" value="NZ_CH902578.1"/>
</dbReference>
<dbReference type="OrthoDB" id="7853265at2"/>
<accession>A3VEB1</accession>
<gene>
    <name evidence="3" type="ORF">RB2654_09274</name>
</gene>
<evidence type="ECO:0000313" key="3">
    <source>
        <dbReference type="EMBL" id="EAQ13249.1"/>
    </source>
</evidence>
<dbReference type="EMBL" id="AAMT01000005">
    <property type="protein sequence ID" value="EAQ13249.1"/>
    <property type="molecule type" value="Genomic_DNA"/>
</dbReference>
<dbReference type="STRING" id="314271.RB2654_09274"/>
<name>A3VEB1_9RHOB</name>
<evidence type="ECO:0000313" key="4">
    <source>
        <dbReference type="Proteomes" id="UP000002931"/>
    </source>
</evidence>
<sequence>MNMTYVILGLTASYALVVSLLAYLVLLTNIHLVLKVMATVATVATIPLTFWGVGELRGLPSDGNLPGSFRMLWAQMIEPNALQGEDGHVYLWLQALDSDNFPVGPPRAYQLPYSDDLVTKVNEAMGRIAEGEEMQGTIDANEVLPETTSEALAEEIEAEISETRPGGATTAGERISNFDPSMLTFDTEAAPVTPAKPQ</sequence>
<proteinExistence type="predicted"/>
<keyword evidence="2" id="KW-1133">Transmembrane helix</keyword>
<keyword evidence="2" id="KW-0472">Membrane</keyword>
<reference evidence="3 4" key="1">
    <citation type="journal article" date="2010" name="J. Bacteriol.">
        <title>Genome sequences of Pelagibaca bermudensis HTCC2601T and Maritimibacter alkaliphilus HTCC2654T, the type strains of two marine Roseobacter genera.</title>
        <authorList>
            <person name="Thrash J.C."/>
            <person name="Cho J.C."/>
            <person name="Ferriera S."/>
            <person name="Johnson J."/>
            <person name="Vergin K.L."/>
            <person name="Giovannoni S.J."/>
        </authorList>
    </citation>
    <scope>NUCLEOTIDE SEQUENCE [LARGE SCALE GENOMIC DNA]</scope>
    <source>
        <strain evidence="3 4">HTCC2654</strain>
    </source>
</reference>
<feature type="transmembrane region" description="Helical" evidence="2">
    <location>
        <begin position="6"/>
        <end position="25"/>
    </location>
</feature>
<evidence type="ECO:0000256" key="1">
    <source>
        <dbReference type="SAM" id="MobiDB-lite"/>
    </source>
</evidence>
<feature type="transmembrane region" description="Helical" evidence="2">
    <location>
        <begin position="32"/>
        <end position="53"/>
    </location>
</feature>
<feature type="region of interest" description="Disordered" evidence="1">
    <location>
        <begin position="160"/>
        <end position="198"/>
    </location>
</feature>
<dbReference type="AlphaFoldDB" id="A3VEB1"/>
<dbReference type="HOGENOM" id="CLU_1358285_0_0_5"/>
<organism evidence="3 4">
    <name type="scientific">Maritimibacter alkaliphilus HTCC2654</name>
    <dbReference type="NCBI Taxonomy" id="314271"/>
    <lineage>
        <taxon>Bacteria</taxon>
        <taxon>Pseudomonadati</taxon>
        <taxon>Pseudomonadota</taxon>
        <taxon>Alphaproteobacteria</taxon>
        <taxon>Rhodobacterales</taxon>
        <taxon>Roseobacteraceae</taxon>
        <taxon>Maritimibacter</taxon>
    </lineage>
</organism>
<keyword evidence="4" id="KW-1185">Reference proteome</keyword>
<dbReference type="eggNOG" id="ENOG5032ZWJ">
    <property type="taxonomic scope" value="Bacteria"/>
</dbReference>
<keyword evidence="2" id="KW-0812">Transmembrane</keyword>
<dbReference type="Proteomes" id="UP000002931">
    <property type="component" value="Unassembled WGS sequence"/>
</dbReference>